<evidence type="ECO:0000313" key="3">
    <source>
        <dbReference type="Proteomes" id="UP000236333"/>
    </source>
</evidence>
<dbReference type="Proteomes" id="UP000236333">
    <property type="component" value="Unassembled WGS sequence"/>
</dbReference>
<feature type="signal peptide" evidence="1">
    <location>
        <begin position="1"/>
        <end position="20"/>
    </location>
</feature>
<accession>A0A2J8A6K1</accession>
<keyword evidence="1" id="KW-0732">Signal</keyword>
<organism evidence="2 3">
    <name type="scientific">Tetrabaena socialis</name>
    <dbReference type="NCBI Taxonomy" id="47790"/>
    <lineage>
        <taxon>Eukaryota</taxon>
        <taxon>Viridiplantae</taxon>
        <taxon>Chlorophyta</taxon>
        <taxon>core chlorophytes</taxon>
        <taxon>Chlorophyceae</taxon>
        <taxon>CS clade</taxon>
        <taxon>Chlamydomonadales</taxon>
        <taxon>Tetrabaenaceae</taxon>
        <taxon>Tetrabaena</taxon>
    </lineage>
</organism>
<name>A0A2J8A6K1_9CHLO</name>
<feature type="chain" id="PRO_5014456232" evidence="1">
    <location>
        <begin position="21"/>
        <end position="251"/>
    </location>
</feature>
<dbReference type="AlphaFoldDB" id="A0A2J8A6K1"/>
<reference evidence="2 3" key="1">
    <citation type="journal article" date="2017" name="Mol. Biol. Evol.">
        <title>The 4-celled Tetrabaena socialis nuclear genome reveals the essential components for genetic control of cell number at the origin of multicellularity in the volvocine lineage.</title>
        <authorList>
            <person name="Featherston J."/>
            <person name="Arakaki Y."/>
            <person name="Hanschen E.R."/>
            <person name="Ferris P.J."/>
            <person name="Michod R.E."/>
            <person name="Olson B.J.S.C."/>
            <person name="Nozaki H."/>
            <person name="Durand P.M."/>
        </authorList>
    </citation>
    <scope>NUCLEOTIDE SEQUENCE [LARGE SCALE GENOMIC DNA]</scope>
    <source>
        <strain evidence="2 3">NIES-571</strain>
    </source>
</reference>
<gene>
    <name evidence="2" type="ORF">TSOC_005329</name>
</gene>
<sequence length="251" mass="28337">FLFNRRKLALVLEWIWFLNSHYPYTYQLMNSDKDTYRLAFQLAGVPDAFQQGSVWSSVLLHTGSAAACTSGNACEYPYLGSVHYDAQAEPWFVHQFKLYPVVSRNMLKDATTAWPDQVSLPASDKQALKMIGRSQFQFLAGKDVDLAKSLKCPMAAWPEEQRSSTTMIDVTTGCSWDKPWQDGGVITDSPLPMIPLSWVGPLESGLASLKEVFLQLKPTLDGIQQATSWLLINPKLSMHHRHTAVKRLWSR</sequence>
<proteinExistence type="predicted"/>
<dbReference type="OrthoDB" id="522417at2759"/>
<dbReference type="EMBL" id="PGGS01000143">
    <property type="protein sequence ID" value="PNH08144.1"/>
    <property type="molecule type" value="Genomic_DNA"/>
</dbReference>
<protein>
    <submittedName>
        <fullName evidence="2">Uncharacterized protein</fullName>
    </submittedName>
</protein>
<feature type="non-terminal residue" evidence="2">
    <location>
        <position position="1"/>
    </location>
</feature>
<evidence type="ECO:0000256" key="1">
    <source>
        <dbReference type="SAM" id="SignalP"/>
    </source>
</evidence>
<evidence type="ECO:0000313" key="2">
    <source>
        <dbReference type="EMBL" id="PNH08144.1"/>
    </source>
</evidence>
<comment type="caution">
    <text evidence="2">The sequence shown here is derived from an EMBL/GenBank/DDBJ whole genome shotgun (WGS) entry which is preliminary data.</text>
</comment>
<keyword evidence="3" id="KW-1185">Reference proteome</keyword>